<name>A0ABS8Y727_DATST</name>
<dbReference type="EMBL" id="JACEIK010040972">
    <property type="protein sequence ID" value="MCE5166979.1"/>
    <property type="molecule type" value="Genomic_DNA"/>
</dbReference>
<evidence type="ECO:0000313" key="2">
    <source>
        <dbReference type="EMBL" id="MCE5166979.1"/>
    </source>
</evidence>
<sequence length="54" mass="5878">MEKSPSKGSHHSNKRIKISSPSPTHVEIFDSSSDECPRSASSLLKRPSSSVPKK</sequence>
<accession>A0ABS8Y727</accession>
<evidence type="ECO:0000313" key="3">
    <source>
        <dbReference type="Proteomes" id="UP000823775"/>
    </source>
</evidence>
<feature type="region of interest" description="Disordered" evidence="1">
    <location>
        <begin position="1"/>
        <end position="54"/>
    </location>
</feature>
<evidence type="ECO:0000256" key="1">
    <source>
        <dbReference type="SAM" id="MobiDB-lite"/>
    </source>
</evidence>
<protein>
    <submittedName>
        <fullName evidence="2">Uncharacterized protein</fullName>
    </submittedName>
</protein>
<feature type="compositionally biased region" description="Basic residues" evidence="1">
    <location>
        <begin position="8"/>
        <end position="17"/>
    </location>
</feature>
<organism evidence="2 3">
    <name type="scientific">Datura stramonium</name>
    <name type="common">Jimsonweed</name>
    <name type="synonym">Common thornapple</name>
    <dbReference type="NCBI Taxonomy" id="4076"/>
    <lineage>
        <taxon>Eukaryota</taxon>
        <taxon>Viridiplantae</taxon>
        <taxon>Streptophyta</taxon>
        <taxon>Embryophyta</taxon>
        <taxon>Tracheophyta</taxon>
        <taxon>Spermatophyta</taxon>
        <taxon>Magnoliopsida</taxon>
        <taxon>eudicotyledons</taxon>
        <taxon>Gunneridae</taxon>
        <taxon>Pentapetalae</taxon>
        <taxon>asterids</taxon>
        <taxon>lamiids</taxon>
        <taxon>Solanales</taxon>
        <taxon>Solanaceae</taxon>
        <taxon>Solanoideae</taxon>
        <taxon>Datureae</taxon>
        <taxon>Datura</taxon>
    </lineage>
</organism>
<feature type="non-terminal residue" evidence="2">
    <location>
        <position position="54"/>
    </location>
</feature>
<gene>
    <name evidence="2" type="ORF">HAX54_032199</name>
</gene>
<reference evidence="2 3" key="1">
    <citation type="journal article" date="2021" name="BMC Genomics">
        <title>Datura genome reveals duplications of psychoactive alkaloid biosynthetic genes and high mutation rate following tissue culture.</title>
        <authorList>
            <person name="Rajewski A."/>
            <person name="Carter-House D."/>
            <person name="Stajich J."/>
            <person name="Litt A."/>
        </authorList>
    </citation>
    <scope>NUCLEOTIDE SEQUENCE [LARGE SCALE GENOMIC DNA]</scope>
    <source>
        <strain evidence="2">AR-01</strain>
    </source>
</reference>
<proteinExistence type="predicted"/>
<feature type="compositionally biased region" description="Low complexity" evidence="1">
    <location>
        <begin position="38"/>
        <end position="54"/>
    </location>
</feature>
<keyword evidence="3" id="KW-1185">Reference proteome</keyword>
<comment type="caution">
    <text evidence="2">The sequence shown here is derived from an EMBL/GenBank/DDBJ whole genome shotgun (WGS) entry which is preliminary data.</text>
</comment>
<dbReference type="Proteomes" id="UP000823775">
    <property type="component" value="Unassembled WGS sequence"/>
</dbReference>